<protein>
    <submittedName>
        <fullName evidence="1">Uncharacterized protein</fullName>
    </submittedName>
</protein>
<dbReference type="InParanoid" id="A0A165B5V5"/>
<organism evidence="1 2">
    <name type="scientific">Laetiporus sulphureus 93-53</name>
    <dbReference type="NCBI Taxonomy" id="1314785"/>
    <lineage>
        <taxon>Eukaryota</taxon>
        <taxon>Fungi</taxon>
        <taxon>Dikarya</taxon>
        <taxon>Basidiomycota</taxon>
        <taxon>Agaricomycotina</taxon>
        <taxon>Agaricomycetes</taxon>
        <taxon>Polyporales</taxon>
        <taxon>Laetiporus</taxon>
    </lineage>
</organism>
<dbReference type="RefSeq" id="XP_040758047.1">
    <property type="nucleotide sequence ID" value="XM_040905253.1"/>
</dbReference>
<feature type="non-terminal residue" evidence="1">
    <location>
        <position position="1"/>
    </location>
</feature>
<gene>
    <name evidence="1" type="ORF">LAESUDRAFT_666426</name>
</gene>
<dbReference type="GeneID" id="63822283"/>
<evidence type="ECO:0000313" key="1">
    <source>
        <dbReference type="EMBL" id="KZT00307.1"/>
    </source>
</evidence>
<dbReference type="STRING" id="1314785.A0A165B5V5"/>
<dbReference type="AlphaFoldDB" id="A0A165B5V5"/>
<name>A0A165B5V5_9APHY</name>
<dbReference type="Proteomes" id="UP000076871">
    <property type="component" value="Unassembled WGS sequence"/>
</dbReference>
<sequence length="81" mass="9094">DNMGVIDAYKHGHSQNHHTNDSIWCINIITMASNLVFCPVYVNTEDNLADPVSYGALGTWLSHLPQSFELPVELQAYLTYV</sequence>
<reference evidence="1 2" key="1">
    <citation type="journal article" date="2016" name="Mol. Biol. Evol.">
        <title>Comparative Genomics of Early-Diverging Mushroom-Forming Fungi Provides Insights into the Origins of Lignocellulose Decay Capabilities.</title>
        <authorList>
            <person name="Nagy L.G."/>
            <person name="Riley R."/>
            <person name="Tritt A."/>
            <person name="Adam C."/>
            <person name="Daum C."/>
            <person name="Floudas D."/>
            <person name="Sun H."/>
            <person name="Yadav J.S."/>
            <person name="Pangilinan J."/>
            <person name="Larsson K.H."/>
            <person name="Matsuura K."/>
            <person name="Barry K."/>
            <person name="Labutti K."/>
            <person name="Kuo R."/>
            <person name="Ohm R.A."/>
            <person name="Bhattacharya S.S."/>
            <person name="Shirouzu T."/>
            <person name="Yoshinaga Y."/>
            <person name="Martin F.M."/>
            <person name="Grigoriev I.V."/>
            <person name="Hibbett D.S."/>
        </authorList>
    </citation>
    <scope>NUCLEOTIDE SEQUENCE [LARGE SCALE GENOMIC DNA]</scope>
    <source>
        <strain evidence="1 2">93-53</strain>
    </source>
</reference>
<dbReference type="EMBL" id="KV427689">
    <property type="protein sequence ID" value="KZT00307.1"/>
    <property type="molecule type" value="Genomic_DNA"/>
</dbReference>
<keyword evidence="2" id="KW-1185">Reference proteome</keyword>
<proteinExistence type="predicted"/>
<accession>A0A165B5V5</accession>
<dbReference type="OrthoDB" id="3255824at2759"/>
<evidence type="ECO:0000313" key="2">
    <source>
        <dbReference type="Proteomes" id="UP000076871"/>
    </source>
</evidence>